<dbReference type="PANTHER" id="PTHR12555:SF13">
    <property type="entry name" value="UBIQUITIN RECOGNITION FACTOR IN ER-ASSOCIATED DEGRADATION PROTEIN 1"/>
    <property type="match status" value="1"/>
</dbReference>
<accession>A0A6C0C135</accession>
<proteinExistence type="inferred from homology"/>
<dbReference type="Pfam" id="PF03152">
    <property type="entry name" value="UFD1_N1"/>
    <property type="match status" value="1"/>
</dbReference>
<dbReference type="InterPro" id="IPR055418">
    <property type="entry name" value="UFD1_N2"/>
</dbReference>
<feature type="region of interest" description="Disordered" evidence="3">
    <location>
        <begin position="179"/>
        <end position="239"/>
    </location>
</feature>
<dbReference type="InterPro" id="IPR042299">
    <property type="entry name" value="Ufd1-like_Nn"/>
</dbReference>
<evidence type="ECO:0000313" key="6">
    <source>
        <dbReference type="EMBL" id="QHS97358.1"/>
    </source>
</evidence>
<feature type="domain" description="Ubiquitin fusion degradation protein UFD1 N-terminal subdomain 2" evidence="5">
    <location>
        <begin position="105"/>
        <end position="180"/>
    </location>
</feature>
<dbReference type="Gene3D" id="2.40.40.50">
    <property type="entry name" value="Ubiquitin fusion degradation protein UFD1, N-terminal domain"/>
    <property type="match status" value="1"/>
</dbReference>
<evidence type="ECO:0000259" key="5">
    <source>
        <dbReference type="Pfam" id="PF24842"/>
    </source>
</evidence>
<dbReference type="GO" id="GO:0036503">
    <property type="term" value="P:ERAD pathway"/>
    <property type="evidence" value="ECO:0007669"/>
    <property type="project" value="TreeGrafter"/>
</dbReference>
<keyword evidence="2" id="KW-0833">Ubl conjugation pathway</keyword>
<dbReference type="GO" id="GO:0031593">
    <property type="term" value="F:polyubiquitin modification-dependent protein binding"/>
    <property type="evidence" value="ECO:0007669"/>
    <property type="project" value="TreeGrafter"/>
</dbReference>
<feature type="domain" description="Ubiquitin fusion degradation protein UFD1 N-terminal subdomain 1" evidence="4">
    <location>
        <begin position="24"/>
        <end position="97"/>
    </location>
</feature>
<reference evidence="6" key="1">
    <citation type="journal article" date="2020" name="Nature">
        <title>Giant virus diversity and host interactions through global metagenomics.</title>
        <authorList>
            <person name="Schulz F."/>
            <person name="Roux S."/>
            <person name="Paez-Espino D."/>
            <person name="Jungbluth S."/>
            <person name="Walsh D.A."/>
            <person name="Denef V.J."/>
            <person name="McMahon K.D."/>
            <person name="Konstantinidis K.T."/>
            <person name="Eloe-Fadrosh E.A."/>
            <person name="Kyrpides N.C."/>
            <person name="Woyke T."/>
        </authorList>
    </citation>
    <scope>NUCLEOTIDE SEQUENCE</scope>
    <source>
        <strain evidence="6">GVMAG-M-3300020169-51</strain>
    </source>
</reference>
<comment type="similarity">
    <text evidence="1">Belongs to the UFD1 family.</text>
</comment>
<evidence type="ECO:0000259" key="4">
    <source>
        <dbReference type="Pfam" id="PF03152"/>
    </source>
</evidence>
<dbReference type="GO" id="GO:0034098">
    <property type="term" value="C:VCP-NPL4-UFD1 AAA ATPase complex"/>
    <property type="evidence" value="ECO:0007669"/>
    <property type="project" value="TreeGrafter"/>
</dbReference>
<dbReference type="Pfam" id="PF24842">
    <property type="entry name" value="UFD1_N2"/>
    <property type="match status" value="1"/>
</dbReference>
<protein>
    <submittedName>
        <fullName evidence="6">Uncharacterized protein</fullName>
    </submittedName>
</protein>
<feature type="compositionally biased region" description="Pro residues" evidence="3">
    <location>
        <begin position="185"/>
        <end position="200"/>
    </location>
</feature>
<feature type="compositionally biased region" description="Basic and acidic residues" evidence="3">
    <location>
        <begin position="213"/>
        <end position="223"/>
    </location>
</feature>
<evidence type="ECO:0000256" key="2">
    <source>
        <dbReference type="ARBA" id="ARBA00022786"/>
    </source>
</evidence>
<dbReference type="InterPro" id="IPR055417">
    <property type="entry name" value="UFD1_N1"/>
</dbReference>
<dbReference type="PANTHER" id="PTHR12555">
    <property type="entry name" value="UBIQUITIN FUSION DEGRADATON PROTEIN 1"/>
    <property type="match status" value="1"/>
</dbReference>
<sequence>MSSEESDSLICWSLRCSDKTEEVIEQVENSNKVILPESMLFKFKEKDFPLHFTITNKETEMSSVCGVFEFTSNPGKALIPYHLMQSLFIKEGTTCEFTIAYPVRGSYIKLRPHRTKFIECTDPKSILEHHLSKNYTVLTKGETISIKYLENYYYIDVMECEPADTIHITNSDINLDFDEPLDYVEPPPKEPSPPPSPPPIKNTVIPRSALPALHRDKPIKTMSDKFVPFSGSGHRLGSK</sequence>
<dbReference type="AlphaFoldDB" id="A0A6C0C135"/>
<evidence type="ECO:0000256" key="3">
    <source>
        <dbReference type="SAM" id="MobiDB-lite"/>
    </source>
</evidence>
<dbReference type="EMBL" id="MN739293">
    <property type="protein sequence ID" value="QHS97358.1"/>
    <property type="molecule type" value="Genomic_DNA"/>
</dbReference>
<evidence type="ECO:0000256" key="1">
    <source>
        <dbReference type="ARBA" id="ARBA00006043"/>
    </source>
</evidence>
<dbReference type="Gene3D" id="3.10.330.10">
    <property type="match status" value="1"/>
</dbReference>
<dbReference type="InterPro" id="IPR004854">
    <property type="entry name" value="Ufd1-like"/>
</dbReference>
<dbReference type="GO" id="GO:0006511">
    <property type="term" value="P:ubiquitin-dependent protein catabolic process"/>
    <property type="evidence" value="ECO:0007669"/>
    <property type="project" value="InterPro"/>
</dbReference>
<organism evidence="6">
    <name type="scientific">viral metagenome</name>
    <dbReference type="NCBI Taxonomy" id="1070528"/>
    <lineage>
        <taxon>unclassified sequences</taxon>
        <taxon>metagenomes</taxon>
        <taxon>organismal metagenomes</taxon>
    </lineage>
</organism>
<name>A0A6C0C135_9ZZZZ</name>